<dbReference type="AlphaFoldDB" id="A0AA35T0L9"/>
<comment type="caution">
    <text evidence="2">The sequence shown here is derived from an EMBL/GenBank/DDBJ whole genome shotgun (WGS) entry which is preliminary data.</text>
</comment>
<dbReference type="InterPro" id="IPR036179">
    <property type="entry name" value="Ig-like_dom_sf"/>
</dbReference>
<dbReference type="SMART" id="SM00408">
    <property type="entry name" value="IGc2"/>
    <property type="match status" value="4"/>
</dbReference>
<organism evidence="2 3">
    <name type="scientific">Geodia barretti</name>
    <name type="common">Barrett's horny sponge</name>
    <dbReference type="NCBI Taxonomy" id="519541"/>
    <lineage>
        <taxon>Eukaryota</taxon>
        <taxon>Metazoa</taxon>
        <taxon>Porifera</taxon>
        <taxon>Demospongiae</taxon>
        <taxon>Heteroscleromorpha</taxon>
        <taxon>Tetractinellida</taxon>
        <taxon>Astrophorina</taxon>
        <taxon>Geodiidae</taxon>
        <taxon>Geodia</taxon>
    </lineage>
</organism>
<dbReference type="Gene3D" id="2.60.40.10">
    <property type="entry name" value="Immunoglobulins"/>
    <property type="match status" value="4"/>
</dbReference>
<accession>A0AA35T0L9</accession>
<dbReference type="SMART" id="SM00409">
    <property type="entry name" value="IG"/>
    <property type="match status" value="4"/>
</dbReference>
<gene>
    <name evidence="2" type="ORF">GBAR_LOCUS21684</name>
</gene>
<dbReference type="Pfam" id="PF00047">
    <property type="entry name" value="ig"/>
    <property type="match status" value="1"/>
</dbReference>
<dbReference type="EMBL" id="CASHTH010003018">
    <property type="protein sequence ID" value="CAI8038942.1"/>
    <property type="molecule type" value="Genomic_DNA"/>
</dbReference>
<dbReference type="PANTHER" id="PTHR45889">
    <property type="entry name" value="IG-LIKE DOMAIN-CONTAINING PROTEIN"/>
    <property type="match status" value="1"/>
</dbReference>
<evidence type="ECO:0000259" key="1">
    <source>
        <dbReference type="PROSITE" id="PS50835"/>
    </source>
</evidence>
<evidence type="ECO:0000313" key="2">
    <source>
        <dbReference type="EMBL" id="CAI8038942.1"/>
    </source>
</evidence>
<sequence>MASGGAMEYLNITDEVPGLIPVESSVEAFSGDTVTLSTFISTTNGLLTYVHWKDPSGDTVLEYPAPGEEVNALPSNLVISDASLEESGTYNVTVQSREGLISEDTPSSFSVSLDGTVTVTSTLTITESRYDDRGRYSCSAYNTLTTISHTDTTESTLNINPMIRIESEDLTSNVVLASFGTSLTIQCFGSGNLVWTTPPNQTVFTSYDPSRNVLTLSIPNFVTPARYTCSSDLVAGLEKTILITTDVLPSARVSPSRRTVEVGDSVDVVCATDGTGPLDTQWIAENGDVVADGSQLTIATATLVHSGVYTCAVSSPFSAAQATFDLTVLGEATCGTDRYDDVISPTHKVSFYHGDGDPLSFRCLVNGSVGDTSFTWQLSGGGSVPSVTMVDSTGSGSVLTWTHRLEYTDTGTYVCLVREPATGRLALLLSPQQSFGPALTCTAFASPSPPDVKWSKNSGSLPRGIDTNTTVVGGIAISQLVFSSQFSVANVGTYKCEVRRTGEEGLVDSQLVELSQGDPATTAPVGDCESVSEDMVLFQLRVATSGCMTWNQDRKSAITEEFQNFLFRLMSTQCHQEDCVTKETLTVVSLECSDVKEGGAVFRGTIETGSASKTEMVTCALSRWQRSRPLVTVEDKQILCRLSVWASNRVVRGGRVFGARERGTKGHEDDTDDSRGWH</sequence>
<dbReference type="Pfam" id="PF13927">
    <property type="entry name" value="Ig_3"/>
    <property type="match status" value="1"/>
</dbReference>
<name>A0AA35T0L9_GEOBA</name>
<keyword evidence="3" id="KW-1185">Reference proteome</keyword>
<proteinExistence type="predicted"/>
<dbReference type="InterPro" id="IPR013783">
    <property type="entry name" value="Ig-like_fold"/>
</dbReference>
<dbReference type="PROSITE" id="PS50835">
    <property type="entry name" value="IG_LIKE"/>
    <property type="match status" value="4"/>
</dbReference>
<dbReference type="InterPro" id="IPR013151">
    <property type="entry name" value="Immunoglobulin_dom"/>
</dbReference>
<dbReference type="InterPro" id="IPR003598">
    <property type="entry name" value="Ig_sub2"/>
</dbReference>
<dbReference type="InterPro" id="IPR003599">
    <property type="entry name" value="Ig_sub"/>
</dbReference>
<dbReference type="PANTHER" id="PTHR45889:SF8">
    <property type="entry name" value="IG-LIKE DOMAIN-CONTAINING PROTEIN"/>
    <property type="match status" value="1"/>
</dbReference>
<protein>
    <submittedName>
        <fullName evidence="2">Basement membrane-specific heparan sulfate proteoglycan core protein</fullName>
    </submittedName>
</protein>
<feature type="domain" description="Ig-like" evidence="1">
    <location>
        <begin position="345"/>
        <end position="417"/>
    </location>
</feature>
<reference evidence="2" key="1">
    <citation type="submission" date="2023-03" db="EMBL/GenBank/DDBJ databases">
        <authorList>
            <person name="Steffen K."/>
            <person name="Cardenas P."/>
        </authorList>
    </citation>
    <scope>NUCLEOTIDE SEQUENCE</scope>
</reference>
<dbReference type="InterPro" id="IPR007110">
    <property type="entry name" value="Ig-like_dom"/>
</dbReference>
<feature type="domain" description="Ig-like" evidence="1">
    <location>
        <begin position="249"/>
        <end position="327"/>
    </location>
</feature>
<feature type="domain" description="Ig-like" evidence="1">
    <location>
        <begin position="17"/>
        <end position="158"/>
    </location>
</feature>
<dbReference type="Proteomes" id="UP001174909">
    <property type="component" value="Unassembled WGS sequence"/>
</dbReference>
<feature type="domain" description="Ig-like" evidence="1">
    <location>
        <begin position="420"/>
        <end position="513"/>
    </location>
</feature>
<dbReference type="CDD" id="cd00096">
    <property type="entry name" value="Ig"/>
    <property type="match status" value="1"/>
</dbReference>
<evidence type="ECO:0000313" key="3">
    <source>
        <dbReference type="Proteomes" id="UP001174909"/>
    </source>
</evidence>
<dbReference type="SUPFAM" id="SSF48726">
    <property type="entry name" value="Immunoglobulin"/>
    <property type="match status" value="3"/>
</dbReference>